<name>A0ABS5FWY4_9BRAD</name>
<dbReference type="Gene3D" id="3.40.50.11350">
    <property type="match status" value="1"/>
</dbReference>
<evidence type="ECO:0008006" key="3">
    <source>
        <dbReference type="Google" id="ProtNLM"/>
    </source>
</evidence>
<dbReference type="EMBL" id="JAFCJH010000077">
    <property type="protein sequence ID" value="MBR0801297.1"/>
    <property type="molecule type" value="Genomic_DNA"/>
</dbReference>
<dbReference type="Proteomes" id="UP001315278">
    <property type="component" value="Unassembled WGS sequence"/>
</dbReference>
<gene>
    <name evidence="1" type="ORF">JQ615_38720</name>
</gene>
<comment type="caution">
    <text evidence="1">The sequence shown here is derived from an EMBL/GenBank/DDBJ whole genome shotgun (WGS) entry which is preliminary data.</text>
</comment>
<sequence length="260" mass="29043">MFAQMNFCLYMARYVEGTGQHLHITLNSENYLDPDYGPNWFDYFFFQKEAGTASSRSPIEISSNSQLPLTWDGLTLDEANRIFFSHFGVHEEIMQAVDDFVQENDIGDHTLGVHYRGTDKHTEAAPVEISDALNKVRSSISCGHWRNVFVASDVTEFVETAQKHRLSGLRVACLDDSVRSRGNDPVHLGGARLGNYAMGRDALLNALVLSRCGSLIRTTSFLSAWCSIFNPSMPVSLLNVPFSKTLWFPEAAILPSATRL</sequence>
<evidence type="ECO:0000313" key="1">
    <source>
        <dbReference type="EMBL" id="MBR0801297.1"/>
    </source>
</evidence>
<dbReference type="RefSeq" id="WP_212392425.1">
    <property type="nucleotide sequence ID" value="NZ_JAFCJH010000077.1"/>
</dbReference>
<reference evidence="2" key="1">
    <citation type="journal article" date="2021" name="ISME J.">
        <title>Evolutionary origin and ecological implication of a unique nif island in free-living Bradyrhizobium lineages.</title>
        <authorList>
            <person name="Tao J."/>
        </authorList>
    </citation>
    <scope>NUCLEOTIDE SEQUENCE [LARGE SCALE GENOMIC DNA]</scope>
    <source>
        <strain evidence="2">SZCCT0434</strain>
    </source>
</reference>
<organism evidence="1 2">
    <name type="scientific">Bradyrhizobium jicamae</name>
    <dbReference type="NCBI Taxonomy" id="280332"/>
    <lineage>
        <taxon>Bacteria</taxon>
        <taxon>Pseudomonadati</taxon>
        <taxon>Pseudomonadota</taxon>
        <taxon>Alphaproteobacteria</taxon>
        <taxon>Hyphomicrobiales</taxon>
        <taxon>Nitrobacteraceae</taxon>
        <taxon>Bradyrhizobium</taxon>
    </lineage>
</organism>
<evidence type="ECO:0000313" key="2">
    <source>
        <dbReference type="Proteomes" id="UP001315278"/>
    </source>
</evidence>
<keyword evidence="2" id="KW-1185">Reference proteome</keyword>
<protein>
    <recommendedName>
        <fullName evidence="3">Nodulation protein B</fullName>
    </recommendedName>
</protein>
<proteinExistence type="predicted"/>
<accession>A0ABS5FWY4</accession>